<proteinExistence type="predicted"/>
<gene>
    <name evidence="1" type="ORF">PsorP6_006699</name>
</gene>
<accession>A0ACC0W2I3</accession>
<sequence>MPSFCRERADEAVPRASNKSTATTSPPLPSPPSTKRVDSASDLRRHVGRLVVETQQTIDSHLPLFRVALFLTVAASLAVSVKASGLLQRVKNVEDIPLWQFARRKKLRVRLVRQSRPDPSIFYVYHTPFLRRTGRRDVLPKSGLNGLDEKEENEEKDLLAIRLFGVRVHKIAEEWIWATFVSSSRYMTIQLLQRIHVEATGSVATCHVALRRLPFGRDFARELVSLGYAECIPEKLETYDTGSLTATSSLGRRLRKLEAAQRHAQIMQYGIWKEWQDTNISDRVLAAGRRATRKGFQRLIRKLGG</sequence>
<protein>
    <submittedName>
        <fullName evidence="1">Uncharacterized protein</fullName>
    </submittedName>
</protein>
<evidence type="ECO:0000313" key="2">
    <source>
        <dbReference type="Proteomes" id="UP001163321"/>
    </source>
</evidence>
<keyword evidence="2" id="KW-1185">Reference proteome</keyword>
<dbReference type="EMBL" id="CM047583">
    <property type="protein sequence ID" value="KAI9912328.1"/>
    <property type="molecule type" value="Genomic_DNA"/>
</dbReference>
<comment type="caution">
    <text evidence="1">The sequence shown here is derived from an EMBL/GenBank/DDBJ whole genome shotgun (WGS) entry which is preliminary data.</text>
</comment>
<dbReference type="Proteomes" id="UP001163321">
    <property type="component" value="Chromosome 4"/>
</dbReference>
<reference evidence="1 2" key="1">
    <citation type="journal article" date="2022" name="bioRxiv">
        <title>The genome of the oomycete Peronosclerospora sorghi, a cosmopolitan pathogen of maize and sorghum, is inflated with dispersed pseudogenes.</title>
        <authorList>
            <person name="Fletcher K."/>
            <person name="Martin F."/>
            <person name="Isakeit T."/>
            <person name="Cavanaugh K."/>
            <person name="Magill C."/>
            <person name="Michelmore R."/>
        </authorList>
    </citation>
    <scope>NUCLEOTIDE SEQUENCE [LARGE SCALE GENOMIC DNA]</scope>
    <source>
        <strain evidence="1">P6</strain>
    </source>
</reference>
<organism evidence="1 2">
    <name type="scientific">Peronosclerospora sorghi</name>
    <dbReference type="NCBI Taxonomy" id="230839"/>
    <lineage>
        <taxon>Eukaryota</taxon>
        <taxon>Sar</taxon>
        <taxon>Stramenopiles</taxon>
        <taxon>Oomycota</taxon>
        <taxon>Peronosporomycetes</taxon>
        <taxon>Peronosporales</taxon>
        <taxon>Peronosporaceae</taxon>
        <taxon>Peronosclerospora</taxon>
    </lineage>
</organism>
<evidence type="ECO:0000313" key="1">
    <source>
        <dbReference type="EMBL" id="KAI9912328.1"/>
    </source>
</evidence>
<name>A0ACC0W2I3_9STRA</name>